<dbReference type="Gramene" id="AET1Gv20436500.10">
    <property type="protein sequence ID" value="AET1Gv20436500.10"/>
    <property type="gene ID" value="AET1Gv20436500"/>
</dbReference>
<proteinExistence type="predicted"/>
<reference evidence="2" key="1">
    <citation type="journal article" date="2014" name="Science">
        <title>Ancient hybridizations among the ancestral genomes of bread wheat.</title>
        <authorList>
            <consortium name="International Wheat Genome Sequencing Consortium,"/>
            <person name="Marcussen T."/>
            <person name="Sandve S.R."/>
            <person name="Heier L."/>
            <person name="Spannagl M."/>
            <person name="Pfeifer M."/>
            <person name="Jakobsen K.S."/>
            <person name="Wulff B.B."/>
            <person name="Steuernagel B."/>
            <person name="Mayer K.F."/>
            <person name="Olsen O.A."/>
        </authorList>
    </citation>
    <scope>NUCLEOTIDE SEQUENCE [LARGE SCALE GENOMIC DNA]</scope>
    <source>
        <strain evidence="2">cv. AL8/78</strain>
    </source>
</reference>
<reference evidence="2" key="2">
    <citation type="journal article" date="2017" name="Nat. Plants">
        <title>The Aegilops tauschii genome reveals multiple impacts of transposons.</title>
        <authorList>
            <person name="Zhao G."/>
            <person name="Zou C."/>
            <person name="Li K."/>
            <person name="Wang K."/>
            <person name="Li T."/>
            <person name="Gao L."/>
            <person name="Zhang X."/>
            <person name="Wang H."/>
            <person name="Yang Z."/>
            <person name="Liu X."/>
            <person name="Jiang W."/>
            <person name="Mao L."/>
            <person name="Kong X."/>
            <person name="Jiao Y."/>
            <person name="Jia J."/>
        </authorList>
    </citation>
    <scope>NUCLEOTIDE SEQUENCE [LARGE SCALE GENOMIC DNA]</scope>
    <source>
        <strain evidence="2">cv. AL8/78</strain>
    </source>
</reference>
<dbReference type="EnsemblPlants" id="AET1Gv20436500.10">
    <property type="protein sequence ID" value="AET1Gv20436500.10"/>
    <property type="gene ID" value="AET1Gv20436500"/>
</dbReference>
<reference evidence="1" key="5">
    <citation type="journal article" date="2021" name="G3 (Bethesda)">
        <title>Aegilops tauschii genome assembly Aet v5.0 features greater sequence contiguity and improved annotation.</title>
        <authorList>
            <person name="Wang L."/>
            <person name="Zhu T."/>
            <person name="Rodriguez J.C."/>
            <person name="Deal K.R."/>
            <person name="Dubcovsky J."/>
            <person name="McGuire P.E."/>
            <person name="Lux T."/>
            <person name="Spannagl M."/>
            <person name="Mayer K.F.X."/>
            <person name="Baldrich P."/>
            <person name="Meyers B.C."/>
            <person name="Huo N."/>
            <person name="Gu Y.Q."/>
            <person name="Zhou H."/>
            <person name="Devos K.M."/>
            <person name="Bennetzen J.L."/>
            <person name="Unver T."/>
            <person name="Budak H."/>
            <person name="Gulick P.J."/>
            <person name="Galiba G."/>
            <person name="Kalapos B."/>
            <person name="Nelson D.R."/>
            <person name="Li P."/>
            <person name="You F.M."/>
            <person name="Luo M.C."/>
            <person name="Dvorak J."/>
        </authorList>
    </citation>
    <scope>NUCLEOTIDE SEQUENCE [LARGE SCALE GENOMIC DNA]</scope>
    <source>
        <strain evidence="1">cv. AL8/78</strain>
    </source>
</reference>
<dbReference type="AlphaFoldDB" id="A0A452YJT8"/>
<dbReference type="Proteomes" id="UP000015105">
    <property type="component" value="Chromosome 1D"/>
</dbReference>
<reference evidence="1" key="3">
    <citation type="journal article" date="2017" name="Nature">
        <title>Genome sequence of the progenitor of the wheat D genome Aegilops tauschii.</title>
        <authorList>
            <person name="Luo M.C."/>
            <person name="Gu Y.Q."/>
            <person name="Puiu D."/>
            <person name="Wang H."/>
            <person name="Twardziok S.O."/>
            <person name="Deal K.R."/>
            <person name="Huo N."/>
            <person name="Zhu T."/>
            <person name="Wang L."/>
            <person name="Wang Y."/>
            <person name="McGuire P.E."/>
            <person name="Liu S."/>
            <person name="Long H."/>
            <person name="Ramasamy R.K."/>
            <person name="Rodriguez J.C."/>
            <person name="Van S.L."/>
            <person name="Yuan L."/>
            <person name="Wang Z."/>
            <person name="Xia Z."/>
            <person name="Xiao L."/>
            <person name="Anderson O.D."/>
            <person name="Ouyang S."/>
            <person name="Liang Y."/>
            <person name="Zimin A.V."/>
            <person name="Pertea G."/>
            <person name="Qi P."/>
            <person name="Bennetzen J.L."/>
            <person name="Dai X."/>
            <person name="Dawson M.W."/>
            <person name="Muller H.G."/>
            <person name="Kugler K."/>
            <person name="Rivarola-Duarte L."/>
            <person name="Spannagl M."/>
            <person name="Mayer K.F.X."/>
            <person name="Lu F.H."/>
            <person name="Bevan M.W."/>
            <person name="Leroy P."/>
            <person name="Li P."/>
            <person name="You F.M."/>
            <person name="Sun Q."/>
            <person name="Liu Z."/>
            <person name="Lyons E."/>
            <person name="Wicker T."/>
            <person name="Salzberg S.L."/>
            <person name="Devos K.M."/>
            <person name="Dvorak J."/>
        </authorList>
    </citation>
    <scope>NUCLEOTIDE SEQUENCE [LARGE SCALE GENOMIC DNA]</scope>
    <source>
        <strain evidence="1">cv. AL8/78</strain>
    </source>
</reference>
<protein>
    <submittedName>
        <fullName evidence="1">Uncharacterized protein</fullName>
    </submittedName>
</protein>
<sequence>MRFWRDGGASGSGRDLNGGMPYGQVRVLVVGDSGQSSDLRTRILPKMGHVRTL</sequence>
<name>A0A452YJT8_AEGTS</name>
<accession>A0A452YJT8</accession>
<keyword evidence="2" id="KW-1185">Reference proteome</keyword>
<evidence type="ECO:0000313" key="2">
    <source>
        <dbReference type="Proteomes" id="UP000015105"/>
    </source>
</evidence>
<organism evidence="1 2">
    <name type="scientific">Aegilops tauschii subsp. strangulata</name>
    <name type="common">Goatgrass</name>
    <dbReference type="NCBI Taxonomy" id="200361"/>
    <lineage>
        <taxon>Eukaryota</taxon>
        <taxon>Viridiplantae</taxon>
        <taxon>Streptophyta</taxon>
        <taxon>Embryophyta</taxon>
        <taxon>Tracheophyta</taxon>
        <taxon>Spermatophyta</taxon>
        <taxon>Magnoliopsida</taxon>
        <taxon>Liliopsida</taxon>
        <taxon>Poales</taxon>
        <taxon>Poaceae</taxon>
        <taxon>BOP clade</taxon>
        <taxon>Pooideae</taxon>
        <taxon>Triticodae</taxon>
        <taxon>Triticeae</taxon>
        <taxon>Triticinae</taxon>
        <taxon>Aegilops</taxon>
    </lineage>
</organism>
<reference evidence="1" key="4">
    <citation type="submission" date="2019-03" db="UniProtKB">
        <authorList>
            <consortium name="EnsemblPlants"/>
        </authorList>
    </citation>
    <scope>IDENTIFICATION</scope>
</reference>
<evidence type="ECO:0000313" key="1">
    <source>
        <dbReference type="EnsemblPlants" id="AET1Gv20436500.10"/>
    </source>
</evidence>